<dbReference type="EMBL" id="BMKO01000001">
    <property type="protein sequence ID" value="GGE68087.1"/>
    <property type="molecule type" value="Genomic_DNA"/>
</dbReference>
<reference evidence="2" key="1">
    <citation type="journal article" date="2019" name="Int. J. Syst. Evol. Microbiol.">
        <title>The Global Catalogue of Microorganisms (GCM) 10K type strain sequencing project: providing services to taxonomists for standard genome sequencing and annotation.</title>
        <authorList>
            <consortium name="The Broad Institute Genomics Platform"/>
            <consortium name="The Broad Institute Genome Sequencing Center for Infectious Disease"/>
            <person name="Wu L."/>
            <person name="Ma J."/>
        </authorList>
    </citation>
    <scope>NUCLEOTIDE SEQUENCE [LARGE SCALE GENOMIC DNA]</scope>
    <source>
        <strain evidence="2">CGMCC 1.16033</strain>
    </source>
</reference>
<sequence length="49" mass="5413">MLLDVKLKLTKKQHCFGASPGEFCYGCILSEQVALEFAELDFGGFVLTD</sequence>
<proteinExistence type="predicted"/>
<evidence type="ECO:0000313" key="1">
    <source>
        <dbReference type="EMBL" id="GGE68087.1"/>
    </source>
</evidence>
<evidence type="ECO:0000313" key="2">
    <source>
        <dbReference type="Proteomes" id="UP000606498"/>
    </source>
</evidence>
<comment type="caution">
    <text evidence="1">The sequence shown here is derived from an EMBL/GenBank/DDBJ whole genome shotgun (WGS) entry which is preliminary data.</text>
</comment>
<organism evidence="1 2">
    <name type="scientific">Shewanella carassii</name>
    <dbReference type="NCBI Taxonomy" id="1987584"/>
    <lineage>
        <taxon>Bacteria</taxon>
        <taxon>Pseudomonadati</taxon>
        <taxon>Pseudomonadota</taxon>
        <taxon>Gammaproteobacteria</taxon>
        <taxon>Alteromonadales</taxon>
        <taxon>Shewanellaceae</taxon>
        <taxon>Shewanella</taxon>
    </lineage>
</organism>
<dbReference type="Proteomes" id="UP000606498">
    <property type="component" value="Unassembled WGS sequence"/>
</dbReference>
<accession>A0ABQ1SW76</accession>
<keyword evidence="2" id="KW-1185">Reference proteome</keyword>
<protein>
    <submittedName>
        <fullName evidence="1">Uncharacterized protein</fullName>
    </submittedName>
</protein>
<gene>
    <name evidence="1" type="ORF">GCM10011520_05890</name>
</gene>
<name>A0ABQ1SW76_9GAMM</name>